<dbReference type="InterPro" id="IPR029063">
    <property type="entry name" value="SAM-dependent_MTases_sf"/>
</dbReference>
<reference evidence="2" key="1">
    <citation type="journal article" date="2021" name="ISME J.">
        <title>Evolutionary origin and ecological implication of a unique nif island in free-living Bradyrhizobium lineages.</title>
        <authorList>
            <person name="Tao J."/>
        </authorList>
    </citation>
    <scope>NUCLEOTIDE SEQUENCE [LARGE SCALE GENOMIC DNA]</scope>
    <source>
        <strain evidence="2">SZCCT0094</strain>
    </source>
</reference>
<proteinExistence type="predicted"/>
<keyword evidence="2" id="KW-1185">Reference proteome</keyword>
<evidence type="ECO:0000313" key="2">
    <source>
        <dbReference type="Proteomes" id="UP001314635"/>
    </source>
</evidence>
<organism evidence="1 2">
    <name type="scientific">Bradyrhizobium denitrificans</name>
    <dbReference type="NCBI Taxonomy" id="2734912"/>
    <lineage>
        <taxon>Bacteria</taxon>
        <taxon>Pseudomonadati</taxon>
        <taxon>Pseudomonadota</taxon>
        <taxon>Alphaproteobacteria</taxon>
        <taxon>Hyphomicrobiales</taxon>
        <taxon>Nitrobacteraceae</taxon>
        <taxon>Bradyrhizobium</taxon>
    </lineage>
</organism>
<dbReference type="EMBL" id="JAFCLK010000017">
    <property type="protein sequence ID" value="MBR1137909.1"/>
    <property type="molecule type" value="Genomic_DNA"/>
</dbReference>
<gene>
    <name evidence="1" type="ORF">JQ619_19225</name>
</gene>
<evidence type="ECO:0008006" key="3">
    <source>
        <dbReference type="Google" id="ProtNLM"/>
    </source>
</evidence>
<dbReference type="Proteomes" id="UP001314635">
    <property type="component" value="Unassembled WGS sequence"/>
</dbReference>
<sequence length="286" mass="32142">MTDKSIGTRVLRRLWTMALGERSWVSRTGDFRTRERYGLVGRPNYAYGMLRAADTARYFGHDQVTIVEFGVASGAGLINMSDLAGLISQETGVSFKIYGFDTGAGLPELRGPKDHPEIWNAGDFTMEDRATLERRLAGRATIIWGDIEQTIGPFVRELNPQVPVGFVSVDVDIYSATISALKLFDGDVLNYLPAVSMYFDDVGFFFANHWAGELAAINEFNEAHALRKIDRDRSLPSDRRPGGPRSWYGHMYACHLLDHPRRQTSMPRSQLTINAHARFMTENALF</sequence>
<name>A0ABS5G9F7_9BRAD</name>
<comment type="caution">
    <text evidence="1">The sequence shown here is derived from an EMBL/GenBank/DDBJ whole genome shotgun (WGS) entry which is preliminary data.</text>
</comment>
<evidence type="ECO:0000313" key="1">
    <source>
        <dbReference type="EMBL" id="MBR1137909.1"/>
    </source>
</evidence>
<protein>
    <recommendedName>
        <fullName evidence="3">Class I SAM-dependent methyltransferase</fullName>
    </recommendedName>
</protein>
<dbReference type="RefSeq" id="WP_172235283.1">
    <property type="nucleotide sequence ID" value="NZ_JABFDP010000001.1"/>
</dbReference>
<accession>A0ABS5G9F7</accession>
<dbReference type="Gene3D" id="3.40.50.150">
    <property type="entry name" value="Vaccinia Virus protein VP39"/>
    <property type="match status" value="1"/>
</dbReference>